<protein>
    <submittedName>
        <fullName evidence="1">Unannotated protein</fullName>
    </submittedName>
</protein>
<accession>A0A6J6NID8</accession>
<name>A0A6J6NID8_9ZZZZ</name>
<reference evidence="1" key="1">
    <citation type="submission" date="2020-05" db="EMBL/GenBank/DDBJ databases">
        <authorList>
            <person name="Chiriac C."/>
            <person name="Salcher M."/>
            <person name="Ghai R."/>
            <person name="Kavagutti S V."/>
        </authorList>
    </citation>
    <scope>NUCLEOTIDE SEQUENCE</scope>
</reference>
<dbReference type="AlphaFoldDB" id="A0A6J6NID8"/>
<sequence length="529" mass="55617">MIVVASIARGPLDIWQDSGSNNHMNSSLLARTAVALFAGALVATSGAVASARPIPDGPGYSSATKFIGSPAKANPVALPVVPTNPYMAPTGTSNIHNDTYMSDSYQWAGPLGKNTKVTSKWAGGECASMTFNSAGQLIAICLLPKTPAFLTLMDPDSLKVLTRYNLTNRPTAAGALMNRDYTELSGSYFYLNNLDQPVVATADHHLITYELLKGKKGYAFSPVSDIDLNASIVAGQPTFAASGDSILSALPDFNGNVWFVTTGGLVGALNPATKISQTVRLANEGITQSFSMSEDGGVYIVTNVAMYRFDAIAGLPTQGWRVVYLNDGVKKEGQKSAGSGTSPTVMPGGRVAITDNADPLNVVVYNTAINAPTRQVCLAPVFNKGASSTENSLISVGDSLMVENNFGNLSVKSVTGGKTTVPGFARVDVQADGTCRNVWTNSTVSAPSVVPKFSAATGLIYTYTKPKGPGKVDRWYWTALDYRTGEVVYSKLAGTGDVFNNSYASLYVAPSGVGYVGVLKGLIRVADMK</sequence>
<dbReference type="EMBL" id="CAEZWW010000247">
    <property type="protein sequence ID" value="CAB4686461.1"/>
    <property type="molecule type" value="Genomic_DNA"/>
</dbReference>
<evidence type="ECO:0000313" key="1">
    <source>
        <dbReference type="EMBL" id="CAB4686461.1"/>
    </source>
</evidence>
<proteinExistence type="predicted"/>
<organism evidence="1">
    <name type="scientific">freshwater metagenome</name>
    <dbReference type="NCBI Taxonomy" id="449393"/>
    <lineage>
        <taxon>unclassified sequences</taxon>
        <taxon>metagenomes</taxon>
        <taxon>ecological metagenomes</taxon>
    </lineage>
</organism>
<dbReference type="SUPFAM" id="SSF82171">
    <property type="entry name" value="DPP6 N-terminal domain-like"/>
    <property type="match status" value="1"/>
</dbReference>
<gene>
    <name evidence="1" type="ORF">UFOPK2310_01539</name>
</gene>